<dbReference type="Pfam" id="PF02223">
    <property type="entry name" value="Thymidylate_kin"/>
    <property type="match status" value="1"/>
</dbReference>
<dbReference type="PANTHER" id="PTHR10344:SF4">
    <property type="entry name" value="UMP-CMP KINASE 2, MITOCHONDRIAL"/>
    <property type="match status" value="1"/>
</dbReference>
<keyword evidence="4 10" id="KW-0808">Transferase</keyword>
<dbReference type="PANTHER" id="PTHR10344">
    <property type="entry name" value="THYMIDYLATE KINASE"/>
    <property type="match status" value="1"/>
</dbReference>
<dbReference type="InterPro" id="IPR018094">
    <property type="entry name" value="Thymidylate_kinase"/>
</dbReference>
<evidence type="ECO:0000313" key="13">
    <source>
        <dbReference type="EMBL" id="GAA3677337.1"/>
    </source>
</evidence>
<evidence type="ECO:0000256" key="3">
    <source>
        <dbReference type="ARBA" id="ARBA00017144"/>
    </source>
</evidence>
<evidence type="ECO:0000259" key="12">
    <source>
        <dbReference type="Pfam" id="PF02223"/>
    </source>
</evidence>
<evidence type="ECO:0000256" key="11">
    <source>
        <dbReference type="SAM" id="MobiDB-lite"/>
    </source>
</evidence>
<feature type="domain" description="Thymidylate kinase-like" evidence="12">
    <location>
        <begin position="50"/>
        <end position="229"/>
    </location>
</feature>
<keyword evidence="5 10" id="KW-0545">Nucleotide biosynthesis</keyword>
<dbReference type="InterPro" id="IPR027417">
    <property type="entry name" value="P-loop_NTPase"/>
</dbReference>
<feature type="region of interest" description="Disordered" evidence="11">
    <location>
        <begin position="1"/>
        <end position="41"/>
    </location>
</feature>
<dbReference type="RefSeq" id="WP_345149643.1">
    <property type="nucleotide sequence ID" value="NZ_BAABEO010000009.1"/>
</dbReference>
<evidence type="ECO:0000256" key="5">
    <source>
        <dbReference type="ARBA" id="ARBA00022727"/>
    </source>
</evidence>
<dbReference type="CDD" id="cd01672">
    <property type="entry name" value="TMPK"/>
    <property type="match status" value="1"/>
</dbReference>
<keyword evidence="7 10" id="KW-0418">Kinase</keyword>
<comment type="function">
    <text evidence="10">Phosphorylation of dTMP to form dTDP in both de novo and salvage pathways of dTTP synthesis.</text>
</comment>
<keyword evidence="6 10" id="KW-0547">Nucleotide-binding</keyword>
<keyword evidence="8 10" id="KW-0067">ATP-binding</keyword>
<evidence type="ECO:0000256" key="7">
    <source>
        <dbReference type="ARBA" id="ARBA00022777"/>
    </source>
</evidence>
<dbReference type="EC" id="2.7.4.9" evidence="2 10"/>
<comment type="similarity">
    <text evidence="1 10">Belongs to the thymidylate kinase family.</text>
</comment>
<feature type="compositionally biased region" description="Polar residues" evidence="11">
    <location>
        <begin position="13"/>
        <end position="24"/>
    </location>
</feature>
<comment type="catalytic activity">
    <reaction evidence="9 10">
        <text>dTMP + ATP = dTDP + ADP</text>
        <dbReference type="Rhea" id="RHEA:13517"/>
        <dbReference type="ChEBI" id="CHEBI:30616"/>
        <dbReference type="ChEBI" id="CHEBI:58369"/>
        <dbReference type="ChEBI" id="CHEBI:63528"/>
        <dbReference type="ChEBI" id="CHEBI:456216"/>
        <dbReference type="EC" id="2.7.4.9"/>
    </reaction>
</comment>
<evidence type="ECO:0000313" key="14">
    <source>
        <dbReference type="Proteomes" id="UP001500752"/>
    </source>
</evidence>
<protein>
    <recommendedName>
        <fullName evidence="3 10">Thymidylate kinase</fullName>
        <ecNumber evidence="2 10">2.7.4.9</ecNumber>
    </recommendedName>
    <alternativeName>
        <fullName evidence="10">dTMP kinase</fullName>
    </alternativeName>
</protein>
<evidence type="ECO:0000256" key="2">
    <source>
        <dbReference type="ARBA" id="ARBA00012980"/>
    </source>
</evidence>
<sequence>MPDDPDPAHPPESSGTERSPTGHSPSPAAEGGPVRPGDGAGSARTVVLLGIDGAGKTTAARALIAAERAAGREAVLVRNPAGRRWLSRVASRLGVEVPVRWKERFETVVRSVNVLFAHARAALFARRVPQGVGGLVVMDRHLACQLALREVRGLPRGRFLPWLARRLPAPDAVVLLDVPAEEAYARIHARGEDHEPLAYLQAARAAYLGLAAAEGWHVIDATQTPARVAEALRRVAG</sequence>
<dbReference type="Proteomes" id="UP001500752">
    <property type="component" value="Unassembled WGS sequence"/>
</dbReference>
<dbReference type="Gene3D" id="3.40.50.300">
    <property type="entry name" value="P-loop containing nucleotide triphosphate hydrolases"/>
    <property type="match status" value="1"/>
</dbReference>
<keyword evidence="14" id="KW-1185">Reference proteome</keyword>
<accession>A0ABP7C4P4</accession>
<reference evidence="14" key="1">
    <citation type="journal article" date="2019" name="Int. J. Syst. Evol. Microbiol.">
        <title>The Global Catalogue of Microorganisms (GCM) 10K type strain sequencing project: providing services to taxonomists for standard genome sequencing and annotation.</title>
        <authorList>
            <consortium name="The Broad Institute Genomics Platform"/>
            <consortium name="The Broad Institute Genome Sequencing Center for Infectious Disease"/>
            <person name="Wu L."/>
            <person name="Ma J."/>
        </authorList>
    </citation>
    <scope>NUCLEOTIDE SEQUENCE [LARGE SCALE GENOMIC DNA]</scope>
    <source>
        <strain evidence="14">JCM 30742</strain>
    </source>
</reference>
<feature type="binding site" evidence="10">
    <location>
        <begin position="50"/>
        <end position="57"/>
    </location>
    <ligand>
        <name>ATP</name>
        <dbReference type="ChEBI" id="CHEBI:30616"/>
    </ligand>
</feature>
<organism evidence="13 14">
    <name type="scientific">Arthrobacter ginkgonis</name>
    <dbReference type="NCBI Taxonomy" id="1630594"/>
    <lineage>
        <taxon>Bacteria</taxon>
        <taxon>Bacillati</taxon>
        <taxon>Actinomycetota</taxon>
        <taxon>Actinomycetes</taxon>
        <taxon>Micrococcales</taxon>
        <taxon>Micrococcaceae</taxon>
        <taxon>Arthrobacter</taxon>
    </lineage>
</organism>
<evidence type="ECO:0000256" key="9">
    <source>
        <dbReference type="ARBA" id="ARBA00048743"/>
    </source>
</evidence>
<name>A0ABP7C4P4_9MICC</name>
<evidence type="ECO:0000256" key="6">
    <source>
        <dbReference type="ARBA" id="ARBA00022741"/>
    </source>
</evidence>
<dbReference type="InterPro" id="IPR039430">
    <property type="entry name" value="Thymidylate_kin-like_dom"/>
</dbReference>
<evidence type="ECO:0000256" key="1">
    <source>
        <dbReference type="ARBA" id="ARBA00009776"/>
    </source>
</evidence>
<proteinExistence type="inferred from homology"/>
<evidence type="ECO:0000256" key="4">
    <source>
        <dbReference type="ARBA" id="ARBA00022679"/>
    </source>
</evidence>
<dbReference type="HAMAP" id="MF_00165">
    <property type="entry name" value="Thymidylate_kinase"/>
    <property type="match status" value="1"/>
</dbReference>
<dbReference type="SUPFAM" id="SSF52540">
    <property type="entry name" value="P-loop containing nucleoside triphosphate hydrolases"/>
    <property type="match status" value="1"/>
</dbReference>
<evidence type="ECO:0000256" key="10">
    <source>
        <dbReference type="HAMAP-Rule" id="MF_00165"/>
    </source>
</evidence>
<comment type="caution">
    <text evidence="13">The sequence shown here is derived from an EMBL/GenBank/DDBJ whole genome shotgun (WGS) entry which is preliminary data.</text>
</comment>
<gene>
    <name evidence="10" type="primary">tmk</name>
    <name evidence="13" type="ORF">GCM10023081_14540</name>
</gene>
<evidence type="ECO:0000256" key="8">
    <source>
        <dbReference type="ARBA" id="ARBA00022840"/>
    </source>
</evidence>
<dbReference type="EMBL" id="BAABEO010000009">
    <property type="protein sequence ID" value="GAA3677337.1"/>
    <property type="molecule type" value="Genomic_DNA"/>
</dbReference>